<dbReference type="InterPro" id="IPR042099">
    <property type="entry name" value="ANL_N_sf"/>
</dbReference>
<gene>
    <name evidence="4" type="ORF">GCM10009867_17680</name>
</gene>
<evidence type="ECO:0000256" key="1">
    <source>
        <dbReference type="ARBA" id="ARBA00022598"/>
    </source>
</evidence>
<dbReference type="InterPro" id="IPR020845">
    <property type="entry name" value="AMP-binding_CS"/>
</dbReference>
<dbReference type="InterPro" id="IPR045851">
    <property type="entry name" value="AMP-bd_C_sf"/>
</dbReference>
<organism evidence="4 5">
    <name type="scientific">Pedococcus aerophilus</name>
    <dbReference type="NCBI Taxonomy" id="436356"/>
    <lineage>
        <taxon>Bacteria</taxon>
        <taxon>Bacillati</taxon>
        <taxon>Actinomycetota</taxon>
        <taxon>Actinomycetes</taxon>
        <taxon>Micrococcales</taxon>
        <taxon>Intrasporangiaceae</taxon>
        <taxon>Pedococcus</taxon>
    </lineage>
</organism>
<dbReference type="PANTHER" id="PTHR43352">
    <property type="entry name" value="ACETYL-COA SYNTHETASE"/>
    <property type="match status" value="1"/>
</dbReference>
<dbReference type="InterPro" id="IPR000873">
    <property type="entry name" value="AMP-dep_synth/lig_dom"/>
</dbReference>
<dbReference type="Gene3D" id="3.40.50.12780">
    <property type="entry name" value="N-terminal domain of ligase-like"/>
    <property type="match status" value="1"/>
</dbReference>
<evidence type="ECO:0000259" key="3">
    <source>
        <dbReference type="Pfam" id="PF13193"/>
    </source>
</evidence>
<dbReference type="SUPFAM" id="SSF56801">
    <property type="entry name" value="Acetyl-CoA synthetase-like"/>
    <property type="match status" value="1"/>
</dbReference>
<dbReference type="Proteomes" id="UP001501326">
    <property type="component" value="Unassembled WGS sequence"/>
</dbReference>
<dbReference type="EMBL" id="BAAARN010000001">
    <property type="protein sequence ID" value="GAA2735423.1"/>
    <property type="molecule type" value="Genomic_DNA"/>
</dbReference>
<reference evidence="4 5" key="1">
    <citation type="journal article" date="2019" name="Int. J. Syst. Evol. Microbiol.">
        <title>The Global Catalogue of Microorganisms (GCM) 10K type strain sequencing project: providing services to taxonomists for standard genome sequencing and annotation.</title>
        <authorList>
            <consortium name="The Broad Institute Genomics Platform"/>
            <consortium name="The Broad Institute Genome Sequencing Center for Infectious Disease"/>
            <person name="Wu L."/>
            <person name="Ma J."/>
        </authorList>
    </citation>
    <scope>NUCLEOTIDE SEQUENCE [LARGE SCALE GENOMIC DNA]</scope>
    <source>
        <strain evidence="4 5">JCM 16378</strain>
    </source>
</reference>
<evidence type="ECO:0000313" key="5">
    <source>
        <dbReference type="Proteomes" id="UP001501326"/>
    </source>
</evidence>
<sequence>MSHAPDAATAAVALSPSGYTDTFARDHLPPTAQWPTLEFTTPDLQYPERLNAAVELLDATVAEHGPDRPALRAPDGTVWSYGELLRTVNQVAAVLTDDLGLVPGNRVLLRSPNNPWTVAAWLGILKAGGVVVTTMAALRARELGPIVEKTWPSIALVDHRFTDDVETVRDTVAPDLVVVPYGGEADDDLSRRVTAKPGEFDAVDTAADDVALFGPTSGSTGTPKITTHFHRDVLSIDNTFGRHVLRLTADDVVACTAPFAFTFGLGMLVVFTLRAGACALVTEQATPAQLAELVQEHGVTVLATAPTAYKQIIKAGHLPRLAGLRTAVSAGEHIPQEVWEQVRSELGLAIVDGIGATEMLHIFISAAGDDIRPGSTGKPVPGYRATILGADDQPVPVGTEGRLAVIGPVGCRYLDDDRQLGYVVDGWNVTGDTFVQDEDGYFFYRARTDSMIVSSGYNIGAPEVEAAIDTHPDVVEAGVVGEPDPERGSVVSAFVVLREGVAGDDAKAKEIQDHVKATLAPYKYPRRVRFVDQLPRNTSGKLQHFKLREQIVRNPEEPS</sequence>
<dbReference type="RefSeq" id="WP_344192242.1">
    <property type="nucleotide sequence ID" value="NZ_BAAARN010000001.1"/>
</dbReference>
<protein>
    <submittedName>
        <fullName evidence="4">AMP-binding protein</fullName>
    </submittedName>
</protein>
<dbReference type="Gene3D" id="3.30.300.30">
    <property type="match status" value="1"/>
</dbReference>
<feature type="domain" description="AMP-binding enzyme C-terminal" evidence="3">
    <location>
        <begin position="463"/>
        <end position="541"/>
    </location>
</feature>
<name>A0ABN3ULY3_9MICO</name>
<evidence type="ECO:0000259" key="2">
    <source>
        <dbReference type="Pfam" id="PF00501"/>
    </source>
</evidence>
<dbReference type="PROSITE" id="PS00455">
    <property type="entry name" value="AMP_BINDING"/>
    <property type="match status" value="1"/>
</dbReference>
<evidence type="ECO:0000313" key="4">
    <source>
        <dbReference type="EMBL" id="GAA2735423.1"/>
    </source>
</evidence>
<accession>A0ABN3ULY3</accession>
<proteinExistence type="predicted"/>
<dbReference type="PANTHER" id="PTHR43352:SF1">
    <property type="entry name" value="ANTHRANILATE--COA LIGASE"/>
    <property type="match status" value="1"/>
</dbReference>
<dbReference type="Pfam" id="PF13193">
    <property type="entry name" value="AMP-binding_C"/>
    <property type="match status" value="1"/>
</dbReference>
<keyword evidence="5" id="KW-1185">Reference proteome</keyword>
<dbReference type="InterPro" id="IPR025110">
    <property type="entry name" value="AMP-bd_C"/>
</dbReference>
<feature type="domain" description="AMP-dependent synthetase/ligase" evidence="2">
    <location>
        <begin position="61"/>
        <end position="408"/>
    </location>
</feature>
<keyword evidence="1" id="KW-0436">Ligase</keyword>
<comment type="caution">
    <text evidence="4">The sequence shown here is derived from an EMBL/GenBank/DDBJ whole genome shotgun (WGS) entry which is preliminary data.</text>
</comment>
<dbReference type="Pfam" id="PF00501">
    <property type="entry name" value="AMP-binding"/>
    <property type="match status" value="1"/>
</dbReference>